<dbReference type="PANTHER" id="PTHR31642">
    <property type="entry name" value="TRICHOTHECENE 3-O-ACETYLTRANSFERASE"/>
    <property type="match status" value="1"/>
</dbReference>
<dbReference type="GO" id="GO:0016747">
    <property type="term" value="F:acyltransferase activity, transferring groups other than amino-acyl groups"/>
    <property type="evidence" value="ECO:0007669"/>
    <property type="project" value="TreeGrafter"/>
</dbReference>
<proteinExistence type="predicted"/>
<organism evidence="2 3">
    <name type="scientific">Cadophora malorum</name>
    <dbReference type="NCBI Taxonomy" id="108018"/>
    <lineage>
        <taxon>Eukaryota</taxon>
        <taxon>Fungi</taxon>
        <taxon>Dikarya</taxon>
        <taxon>Ascomycota</taxon>
        <taxon>Pezizomycotina</taxon>
        <taxon>Leotiomycetes</taxon>
        <taxon>Helotiales</taxon>
        <taxon>Ploettnerulaceae</taxon>
        <taxon>Cadophora</taxon>
    </lineage>
</organism>
<dbReference type="Gene3D" id="3.30.559.10">
    <property type="entry name" value="Chloramphenicol acetyltransferase-like domain"/>
    <property type="match status" value="2"/>
</dbReference>
<name>A0A8H7WK27_9HELO</name>
<keyword evidence="3" id="KW-1185">Reference proteome</keyword>
<reference evidence="2" key="1">
    <citation type="submission" date="2021-02" db="EMBL/GenBank/DDBJ databases">
        <title>Genome sequence Cadophora malorum strain M34.</title>
        <authorList>
            <person name="Stefanovic E."/>
            <person name="Vu D."/>
            <person name="Scully C."/>
            <person name="Dijksterhuis J."/>
            <person name="Roader J."/>
            <person name="Houbraken J."/>
        </authorList>
    </citation>
    <scope>NUCLEOTIDE SEQUENCE</scope>
    <source>
        <strain evidence="2">M34</strain>
    </source>
</reference>
<comment type="caution">
    <text evidence="2">The sequence shown here is derived from an EMBL/GenBank/DDBJ whole genome shotgun (WGS) entry which is preliminary data.</text>
</comment>
<dbReference type="Proteomes" id="UP000664132">
    <property type="component" value="Unassembled WGS sequence"/>
</dbReference>
<evidence type="ECO:0000313" key="3">
    <source>
        <dbReference type="Proteomes" id="UP000664132"/>
    </source>
</evidence>
<accession>A0A8H7WK27</accession>
<dbReference type="InterPro" id="IPR050317">
    <property type="entry name" value="Plant_Fungal_Acyltransferase"/>
</dbReference>
<dbReference type="AlphaFoldDB" id="A0A8H7WK27"/>
<dbReference type="InterPro" id="IPR023213">
    <property type="entry name" value="CAT-like_dom_sf"/>
</dbReference>
<dbReference type="EMBL" id="JAFJYH010000005">
    <property type="protein sequence ID" value="KAG4426108.1"/>
    <property type="molecule type" value="Genomic_DNA"/>
</dbReference>
<sequence length="481" mass="52940">MPRNLLASTSDEMAVNVPLKDFDSFQLSELDQIMPRLYVRWLLCIPLSQRSPSKAAIVEYLQGGIKDTLASLSILQGYIVPKSSNPSRLEVHVPKEKLGFDLRVQDHDGEHDETFPTYESLREAEFPASSLPDTTLTPPEIKPPPVFDMMVTFIRGGLLVCIKCHHAVVDGGGLGLVVKFIAQNCFATSVQEKVQSSIPPSMDRSILPKGNQSNLIIENGFCVLSDTAQKPTKDYAPMISHTFKFKAEALQKLRLLSTSEIGFISTQDALTALLYGSVSYARGRRFTEISTKAVNLPSVMGIAVDGRGRLKRSAVNYAGNVTMYASYTSPISLPVENIPSQYFEDLESLSQRLNLPSLAFQTRKAITSVTQDSIISVISVADSLEDVARLQPTFADFFQGADFFITSGADFPVFQQEWWIGGKVEALRIPFKGNWDGSSAVLATQDKSKGLDVMLGLREDDMVVVRKILLAFGAQIVQVSK</sequence>
<dbReference type="Pfam" id="PF02458">
    <property type="entry name" value="Transferase"/>
    <property type="match status" value="1"/>
</dbReference>
<evidence type="ECO:0000313" key="2">
    <source>
        <dbReference type="EMBL" id="KAG4426108.1"/>
    </source>
</evidence>
<dbReference type="PANTHER" id="PTHR31642:SF310">
    <property type="entry name" value="FATTY ALCOHOL:CAFFEOYL-COA ACYLTRANSFERASE"/>
    <property type="match status" value="1"/>
</dbReference>
<protein>
    <submittedName>
        <fullName evidence="2">Uncharacterized protein</fullName>
    </submittedName>
</protein>
<keyword evidence="1" id="KW-0808">Transferase</keyword>
<gene>
    <name evidence="2" type="ORF">IFR04_000815</name>
</gene>
<evidence type="ECO:0000256" key="1">
    <source>
        <dbReference type="ARBA" id="ARBA00022679"/>
    </source>
</evidence>
<dbReference type="OrthoDB" id="671439at2759"/>